<evidence type="ECO:0000313" key="2">
    <source>
        <dbReference type="Proteomes" id="UP001163223"/>
    </source>
</evidence>
<dbReference type="Proteomes" id="UP001163223">
    <property type="component" value="Chromosome"/>
</dbReference>
<protein>
    <submittedName>
        <fullName evidence="1">Uncharacterized protein</fullName>
    </submittedName>
</protein>
<keyword evidence="2" id="KW-1185">Reference proteome</keyword>
<name>A0ACD4NUV6_9HYPH</name>
<evidence type="ECO:0000313" key="1">
    <source>
        <dbReference type="EMBL" id="WAJ30608.1"/>
    </source>
</evidence>
<proteinExistence type="predicted"/>
<reference evidence="1" key="1">
    <citation type="submission" date="2022-11" db="EMBL/GenBank/DDBJ databases">
        <title>beta-Carotene-producing bacterium, Jeongeuplla avenae sp. nov., alleviates the salt stress of Arabidopsis seedlings.</title>
        <authorList>
            <person name="Jiang L."/>
            <person name="Lee J."/>
        </authorList>
    </citation>
    <scope>NUCLEOTIDE SEQUENCE</scope>
    <source>
        <strain evidence="1">DY_R2A_6</strain>
    </source>
</reference>
<dbReference type="EMBL" id="CP113520">
    <property type="protein sequence ID" value="WAJ30608.1"/>
    <property type="molecule type" value="Genomic_DNA"/>
</dbReference>
<organism evidence="1 2">
    <name type="scientific">Antarcticirhabdus aurantiaca</name>
    <dbReference type="NCBI Taxonomy" id="2606717"/>
    <lineage>
        <taxon>Bacteria</taxon>
        <taxon>Pseudomonadati</taxon>
        <taxon>Pseudomonadota</taxon>
        <taxon>Alphaproteobacteria</taxon>
        <taxon>Hyphomicrobiales</taxon>
        <taxon>Aurantimonadaceae</taxon>
        <taxon>Antarcticirhabdus</taxon>
    </lineage>
</organism>
<gene>
    <name evidence="1" type="ORF">OXU80_10545</name>
</gene>
<sequence>MTHVNILSRQSAVVLEFLAAFCRTGTCVPIVSDGRIVCFTSRWNAARIALPDPLPVADYIGGMEALGYRFAVGNHGGRALWYRGMPEEPISASWNAYALRLDAAMDRSARRDEIIAYLSSTRGVH</sequence>
<accession>A0ACD4NUV6</accession>